<dbReference type="GeneID" id="25902200"/>
<organism evidence="2 3">
    <name type="scientific">Sphaeroforma arctica JP610</name>
    <dbReference type="NCBI Taxonomy" id="667725"/>
    <lineage>
        <taxon>Eukaryota</taxon>
        <taxon>Ichthyosporea</taxon>
        <taxon>Ichthyophonida</taxon>
        <taxon>Sphaeroforma</taxon>
    </lineage>
</organism>
<feature type="compositionally biased region" description="Polar residues" evidence="1">
    <location>
        <begin position="137"/>
        <end position="162"/>
    </location>
</feature>
<feature type="compositionally biased region" description="Basic and acidic residues" evidence="1">
    <location>
        <begin position="1"/>
        <end position="11"/>
    </location>
</feature>
<reference evidence="2 3" key="1">
    <citation type="submission" date="2011-02" db="EMBL/GenBank/DDBJ databases">
        <title>The Genome Sequence of Sphaeroforma arctica JP610.</title>
        <authorList>
            <consortium name="The Broad Institute Genome Sequencing Platform"/>
            <person name="Russ C."/>
            <person name="Cuomo C."/>
            <person name="Young S.K."/>
            <person name="Zeng Q."/>
            <person name="Gargeya S."/>
            <person name="Alvarado L."/>
            <person name="Berlin A."/>
            <person name="Chapman S.B."/>
            <person name="Chen Z."/>
            <person name="Freedman E."/>
            <person name="Gellesch M."/>
            <person name="Goldberg J."/>
            <person name="Griggs A."/>
            <person name="Gujja S."/>
            <person name="Heilman E."/>
            <person name="Heiman D."/>
            <person name="Howarth C."/>
            <person name="Mehta T."/>
            <person name="Neiman D."/>
            <person name="Pearson M."/>
            <person name="Roberts A."/>
            <person name="Saif S."/>
            <person name="Shea T."/>
            <person name="Shenoy N."/>
            <person name="Sisk P."/>
            <person name="Stolte C."/>
            <person name="Sykes S."/>
            <person name="White J."/>
            <person name="Yandava C."/>
            <person name="Burger G."/>
            <person name="Gray M.W."/>
            <person name="Holland P.W.H."/>
            <person name="King N."/>
            <person name="Lang F.B.F."/>
            <person name="Roger A.J."/>
            <person name="Ruiz-Trillo I."/>
            <person name="Haas B."/>
            <person name="Nusbaum C."/>
            <person name="Birren B."/>
        </authorList>
    </citation>
    <scope>NUCLEOTIDE SEQUENCE [LARGE SCALE GENOMIC DNA]</scope>
    <source>
        <strain evidence="2 3">JP610</strain>
    </source>
</reference>
<sequence length="195" mass="20829">MSVPRMTDESRLSTNDAVVYEAHTRTASEGNPQEHMHKRKSESFSNAAEIVTGTIRKHSKRNVTDKPVADNGSSVHLPPPPQPGANGDGTKHAGLKGTGKTFTRSLSMLKQRKQSEKMAMSISAEAVNSVPIDEPHNNSIVRQSSFQGKPTSATAAKNGSSISEHERSHKSASTVGDTSPSPGVTTKRVTRSESS</sequence>
<evidence type="ECO:0000313" key="3">
    <source>
        <dbReference type="Proteomes" id="UP000054560"/>
    </source>
</evidence>
<dbReference type="EMBL" id="KQ241666">
    <property type="protein sequence ID" value="KNC86126.1"/>
    <property type="molecule type" value="Genomic_DNA"/>
</dbReference>
<feature type="non-terminal residue" evidence="2">
    <location>
        <position position="195"/>
    </location>
</feature>
<name>A0A0L0GB63_9EUKA</name>
<keyword evidence="3" id="KW-1185">Reference proteome</keyword>
<dbReference type="AlphaFoldDB" id="A0A0L0GB63"/>
<dbReference type="RefSeq" id="XP_014160028.1">
    <property type="nucleotide sequence ID" value="XM_014304553.1"/>
</dbReference>
<feature type="region of interest" description="Disordered" evidence="1">
    <location>
        <begin position="1"/>
        <end position="195"/>
    </location>
</feature>
<feature type="compositionally biased region" description="Polar residues" evidence="1">
    <location>
        <begin position="171"/>
        <end position="184"/>
    </location>
</feature>
<protein>
    <submittedName>
        <fullName evidence="2">Uncharacterized protein</fullName>
    </submittedName>
</protein>
<evidence type="ECO:0000256" key="1">
    <source>
        <dbReference type="SAM" id="MobiDB-lite"/>
    </source>
</evidence>
<gene>
    <name evidence="2" type="ORF">SARC_01696</name>
</gene>
<dbReference type="Proteomes" id="UP000054560">
    <property type="component" value="Unassembled WGS sequence"/>
</dbReference>
<proteinExistence type="predicted"/>
<evidence type="ECO:0000313" key="2">
    <source>
        <dbReference type="EMBL" id="KNC86126.1"/>
    </source>
</evidence>
<accession>A0A0L0GB63</accession>